<protein>
    <submittedName>
        <fullName evidence="5">Rho GDP-dissociation inhibitor 2</fullName>
    </submittedName>
</protein>
<name>A0A9Q1C3B7_HOLLE</name>
<sequence>MLLHCHSAMAETENDPKVEGDEEDTLETPGYKPPAQKTLEEIQNADADDESLVRYKQQLLGSLPAATEQMRNLRNGQTLKRYSLKTVKIFKQLQWICHQGILICHCWV</sequence>
<feature type="region of interest" description="Disordered" evidence="4">
    <location>
        <begin position="1"/>
        <end position="34"/>
    </location>
</feature>
<comment type="caution">
    <text evidence="5">The sequence shown here is derived from an EMBL/GenBank/DDBJ whole genome shotgun (WGS) entry which is preliminary data.</text>
</comment>
<dbReference type="InterPro" id="IPR024792">
    <property type="entry name" value="RhoGDI_dom_sf"/>
</dbReference>
<keyword evidence="3" id="KW-0963">Cytoplasm</keyword>
<dbReference type="GO" id="GO:0005094">
    <property type="term" value="F:Rho GDP-dissociation inhibitor activity"/>
    <property type="evidence" value="ECO:0007669"/>
    <property type="project" value="InterPro"/>
</dbReference>
<dbReference type="InterPro" id="IPR000406">
    <property type="entry name" value="Rho_GDI"/>
</dbReference>
<comment type="subcellular location">
    <subcellularLocation>
        <location evidence="1">Cytoplasm</location>
    </subcellularLocation>
</comment>
<keyword evidence="6" id="KW-1185">Reference proteome</keyword>
<dbReference type="EMBL" id="JAIZAY010000008">
    <property type="protein sequence ID" value="KAJ8037832.1"/>
    <property type="molecule type" value="Genomic_DNA"/>
</dbReference>
<dbReference type="InterPro" id="IPR014756">
    <property type="entry name" value="Ig_E-set"/>
</dbReference>
<evidence type="ECO:0000256" key="2">
    <source>
        <dbReference type="ARBA" id="ARBA00009758"/>
    </source>
</evidence>
<dbReference type="Pfam" id="PF02115">
    <property type="entry name" value="Rho_GDI"/>
    <property type="match status" value="1"/>
</dbReference>
<reference evidence="5" key="1">
    <citation type="submission" date="2021-10" db="EMBL/GenBank/DDBJ databases">
        <title>Tropical sea cucumber genome reveals ecological adaptation and Cuvierian tubules defense mechanism.</title>
        <authorList>
            <person name="Chen T."/>
        </authorList>
    </citation>
    <scope>NUCLEOTIDE SEQUENCE</scope>
    <source>
        <strain evidence="5">Nanhai2018</strain>
        <tissue evidence="5">Muscle</tissue>
    </source>
</reference>
<accession>A0A9Q1C3B7</accession>
<dbReference type="SUPFAM" id="SSF81296">
    <property type="entry name" value="E set domains"/>
    <property type="match status" value="1"/>
</dbReference>
<dbReference type="GO" id="GO:0007266">
    <property type="term" value="P:Rho protein signal transduction"/>
    <property type="evidence" value="ECO:0007669"/>
    <property type="project" value="InterPro"/>
</dbReference>
<evidence type="ECO:0000256" key="4">
    <source>
        <dbReference type="SAM" id="MobiDB-lite"/>
    </source>
</evidence>
<organism evidence="5 6">
    <name type="scientific">Holothuria leucospilota</name>
    <name type="common">Black long sea cucumber</name>
    <name type="synonym">Mertensiothuria leucospilota</name>
    <dbReference type="NCBI Taxonomy" id="206669"/>
    <lineage>
        <taxon>Eukaryota</taxon>
        <taxon>Metazoa</taxon>
        <taxon>Echinodermata</taxon>
        <taxon>Eleutherozoa</taxon>
        <taxon>Echinozoa</taxon>
        <taxon>Holothuroidea</taxon>
        <taxon>Aspidochirotacea</taxon>
        <taxon>Aspidochirotida</taxon>
        <taxon>Holothuriidae</taxon>
        <taxon>Holothuria</taxon>
    </lineage>
</organism>
<dbReference type="GO" id="GO:0005737">
    <property type="term" value="C:cytoplasm"/>
    <property type="evidence" value="ECO:0007669"/>
    <property type="project" value="UniProtKB-SubCell"/>
</dbReference>
<evidence type="ECO:0000256" key="1">
    <source>
        <dbReference type="ARBA" id="ARBA00004496"/>
    </source>
</evidence>
<evidence type="ECO:0000256" key="3">
    <source>
        <dbReference type="ARBA" id="ARBA00022490"/>
    </source>
</evidence>
<evidence type="ECO:0000313" key="5">
    <source>
        <dbReference type="EMBL" id="KAJ8037832.1"/>
    </source>
</evidence>
<evidence type="ECO:0000313" key="6">
    <source>
        <dbReference type="Proteomes" id="UP001152320"/>
    </source>
</evidence>
<comment type="similarity">
    <text evidence="2">Belongs to the Rho GDI family.</text>
</comment>
<dbReference type="OrthoDB" id="1683373at2759"/>
<dbReference type="AlphaFoldDB" id="A0A9Q1C3B7"/>
<dbReference type="Proteomes" id="UP001152320">
    <property type="component" value="Chromosome 8"/>
</dbReference>
<dbReference type="Gene3D" id="2.70.50.30">
    <property type="entry name" value="Coagulation Factor XIII, subunit A, domain 1"/>
    <property type="match status" value="1"/>
</dbReference>
<proteinExistence type="inferred from homology"/>
<gene>
    <name evidence="5" type="ORF">HOLleu_18750</name>
</gene>